<accession>A0AA95JBR0</accession>
<organism evidence="2 3">
    <name type="scientific">Candidatus Cohnella colombiensis</name>
    <dbReference type="NCBI Taxonomy" id="3121368"/>
    <lineage>
        <taxon>Bacteria</taxon>
        <taxon>Bacillati</taxon>
        <taxon>Bacillota</taxon>
        <taxon>Bacilli</taxon>
        <taxon>Bacillales</taxon>
        <taxon>Paenibacillaceae</taxon>
        <taxon>Cohnella</taxon>
    </lineage>
</organism>
<evidence type="ECO:0000313" key="3">
    <source>
        <dbReference type="Proteomes" id="UP001178662"/>
    </source>
</evidence>
<keyword evidence="3" id="KW-1185">Reference proteome</keyword>
<dbReference type="Proteomes" id="UP001178662">
    <property type="component" value="Chromosome"/>
</dbReference>
<keyword evidence="1" id="KW-0175">Coiled coil</keyword>
<gene>
    <name evidence="2" type="ORF">P0Y55_11000</name>
</gene>
<name>A0AA95JBR0_9BACL</name>
<dbReference type="EMBL" id="CP119317">
    <property type="protein sequence ID" value="WEK53122.1"/>
    <property type="molecule type" value="Genomic_DNA"/>
</dbReference>
<sequence>MDKVIKRYYELKKKLKETEQELIELREQILSHCSEQGVKTLLLGNYEVKIVAQERREYDDEKLYKALPDSEVWRMVSKADSTKIASLVKLKVIKEDILQNTYSVKKVSSLQVERK</sequence>
<protein>
    <submittedName>
        <fullName evidence="2">Uncharacterized protein</fullName>
    </submittedName>
</protein>
<dbReference type="AlphaFoldDB" id="A0AA95JBR0"/>
<evidence type="ECO:0000256" key="1">
    <source>
        <dbReference type="SAM" id="Coils"/>
    </source>
</evidence>
<proteinExistence type="predicted"/>
<reference evidence="2" key="1">
    <citation type="submission" date="2023-03" db="EMBL/GenBank/DDBJ databases">
        <title>Andean soil-derived lignocellulolytic bacterial consortium as a source of novel taxa and putative plastic-active enzymes.</title>
        <authorList>
            <person name="Diaz-Garcia L."/>
            <person name="Chuvochina M."/>
            <person name="Feuerriegel G."/>
            <person name="Bunk B."/>
            <person name="Sproer C."/>
            <person name="Streit W.R."/>
            <person name="Rodriguez L.M."/>
            <person name="Overmann J."/>
            <person name="Jimenez D.J."/>
        </authorList>
    </citation>
    <scope>NUCLEOTIDE SEQUENCE</scope>
    <source>
        <strain evidence="2">MAG 2441</strain>
    </source>
</reference>
<feature type="coiled-coil region" evidence="1">
    <location>
        <begin position="1"/>
        <end position="35"/>
    </location>
</feature>
<evidence type="ECO:0000313" key="2">
    <source>
        <dbReference type="EMBL" id="WEK53122.1"/>
    </source>
</evidence>